<feature type="chain" id="PRO_5037415524" evidence="1">
    <location>
        <begin position="28"/>
        <end position="208"/>
    </location>
</feature>
<reference evidence="2" key="1">
    <citation type="submission" date="2021-01" db="EMBL/GenBank/DDBJ databases">
        <title>Modified the classification status of verrucomicrobia.</title>
        <authorList>
            <person name="Feng X."/>
        </authorList>
    </citation>
    <scope>NUCLEOTIDE SEQUENCE</scope>
    <source>
        <strain evidence="2">KCTC 22041</strain>
    </source>
</reference>
<dbReference type="RefSeq" id="WP_200267111.1">
    <property type="nucleotide sequence ID" value="NZ_JAENIJ010000002.1"/>
</dbReference>
<evidence type="ECO:0000313" key="3">
    <source>
        <dbReference type="Proteomes" id="UP000603141"/>
    </source>
</evidence>
<feature type="signal peptide" evidence="1">
    <location>
        <begin position="1"/>
        <end position="27"/>
    </location>
</feature>
<dbReference type="AlphaFoldDB" id="A0A934VUW5"/>
<protein>
    <submittedName>
        <fullName evidence="2">Uncharacterized protein</fullName>
    </submittedName>
</protein>
<evidence type="ECO:0000313" key="2">
    <source>
        <dbReference type="EMBL" id="MBK1881183.1"/>
    </source>
</evidence>
<dbReference type="NCBIfam" id="NF042424">
    <property type="entry name" value="Amuc_1102_rel"/>
    <property type="match status" value="1"/>
</dbReference>
<keyword evidence="3" id="KW-1185">Reference proteome</keyword>
<organism evidence="2 3">
    <name type="scientific">Luteolibacter pohnpeiensis</name>
    <dbReference type="NCBI Taxonomy" id="454153"/>
    <lineage>
        <taxon>Bacteria</taxon>
        <taxon>Pseudomonadati</taxon>
        <taxon>Verrucomicrobiota</taxon>
        <taxon>Verrucomicrobiia</taxon>
        <taxon>Verrucomicrobiales</taxon>
        <taxon>Verrucomicrobiaceae</taxon>
        <taxon>Luteolibacter</taxon>
    </lineage>
</organism>
<sequence length="208" mass="23062">MQSFLRKILTTAATASAFVLISGTALGQKAKVDVEKPVFDDVPSPDVQINKNKSFKPKNWLEVEAKLNVKMAPAPPSNTCEKLTVKWYVAIANPEKRGTYLLLTKDVDYVNVPLEEDIFVSIYLSPASLKRITGTDRGGKSAVELLGFEVLVNGEVVGQETNKGKVGWWSTSSDKISRSDTVQLLPKSKTPFSMFWWDRYAEEASTTK</sequence>
<accession>A0A934VUW5</accession>
<name>A0A934VUW5_9BACT</name>
<dbReference type="InterPro" id="IPR049970">
    <property type="entry name" value="Amuc_1102-like"/>
</dbReference>
<dbReference type="Proteomes" id="UP000603141">
    <property type="component" value="Unassembled WGS sequence"/>
</dbReference>
<evidence type="ECO:0000256" key="1">
    <source>
        <dbReference type="SAM" id="SignalP"/>
    </source>
</evidence>
<keyword evidence="1" id="KW-0732">Signal</keyword>
<proteinExistence type="predicted"/>
<comment type="caution">
    <text evidence="2">The sequence shown here is derived from an EMBL/GenBank/DDBJ whole genome shotgun (WGS) entry which is preliminary data.</text>
</comment>
<dbReference type="EMBL" id="JAENIJ010000002">
    <property type="protein sequence ID" value="MBK1881183.1"/>
    <property type="molecule type" value="Genomic_DNA"/>
</dbReference>
<gene>
    <name evidence="2" type="ORF">JIN85_02085</name>
</gene>